<dbReference type="InterPro" id="IPR036779">
    <property type="entry name" value="LysM_dom_sf"/>
</dbReference>
<feature type="domain" description="LysM" evidence="2">
    <location>
        <begin position="175"/>
        <end position="221"/>
    </location>
</feature>
<dbReference type="EMBL" id="CP058595">
    <property type="protein sequence ID" value="QLG46404.1"/>
    <property type="molecule type" value="Genomic_DNA"/>
</dbReference>
<evidence type="ECO:0000256" key="1">
    <source>
        <dbReference type="SAM" id="SignalP"/>
    </source>
</evidence>
<dbReference type="SUPFAM" id="SSF53822">
    <property type="entry name" value="Periplasmic binding protein-like I"/>
    <property type="match status" value="1"/>
</dbReference>
<dbReference type="AlphaFoldDB" id="A0A7H9ASH4"/>
<feature type="domain" description="LysM" evidence="2">
    <location>
        <begin position="112"/>
        <end position="156"/>
    </location>
</feature>
<dbReference type="RefSeq" id="WP_179242683.1">
    <property type="nucleotide sequence ID" value="NZ_CP058595.1"/>
</dbReference>
<gene>
    <name evidence="3" type="ORF">HYG79_13950</name>
</gene>
<keyword evidence="4" id="KW-1185">Reference proteome</keyword>
<dbReference type="PANTHER" id="PTHR33734">
    <property type="entry name" value="LYSM DOMAIN-CONTAINING GPI-ANCHORED PROTEIN 2"/>
    <property type="match status" value="1"/>
</dbReference>
<dbReference type="PROSITE" id="PS51782">
    <property type="entry name" value="LYSM"/>
    <property type="match status" value="3"/>
</dbReference>
<dbReference type="Gene3D" id="3.10.350.10">
    <property type="entry name" value="LysM domain"/>
    <property type="match status" value="4"/>
</dbReference>
<reference evidence="3 4" key="1">
    <citation type="journal article" date="2006" name="Int. J. Syst. Evol. Microbiol.">
        <title>Costertonia aggregata gen. nov., sp. nov., a mesophilic marine bacterium of the family Flavobacteriaceae, isolated from a mature biofilm.</title>
        <authorList>
            <person name="Kwon K.K."/>
            <person name="Lee Y.K."/>
            <person name="Lee H.K."/>
        </authorList>
    </citation>
    <scope>NUCLEOTIDE SEQUENCE [LARGE SCALE GENOMIC DNA]</scope>
    <source>
        <strain evidence="3 4">KCCM 42265</strain>
    </source>
</reference>
<dbReference type="CDD" id="cd00118">
    <property type="entry name" value="LysM"/>
    <property type="match status" value="4"/>
</dbReference>
<dbReference type="GO" id="GO:0008932">
    <property type="term" value="F:lytic endotransglycosylase activity"/>
    <property type="evidence" value="ECO:0007669"/>
    <property type="project" value="TreeGrafter"/>
</dbReference>
<feature type="signal peptide" evidence="1">
    <location>
        <begin position="1"/>
        <end position="24"/>
    </location>
</feature>
<dbReference type="KEGG" id="cagg:HYG79_13950"/>
<dbReference type="Gene3D" id="3.40.50.2300">
    <property type="match status" value="2"/>
</dbReference>
<dbReference type="InterPro" id="IPR028082">
    <property type="entry name" value="Peripla_BP_I"/>
</dbReference>
<evidence type="ECO:0000313" key="3">
    <source>
        <dbReference type="EMBL" id="QLG46404.1"/>
    </source>
</evidence>
<feature type="chain" id="PRO_5028977524" evidence="1">
    <location>
        <begin position="25"/>
        <end position="725"/>
    </location>
</feature>
<feature type="domain" description="LysM" evidence="2">
    <location>
        <begin position="28"/>
        <end position="73"/>
    </location>
</feature>
<dbReference type="SMART" id="SM00257">
    <property type="entry name" value="LysM"/>
    <property type="match status" value="5"/>
</dbReference>
<dbReference type="PANTHER" id="PTHR33734:SF22">
    <property type="entry name" value="MEMBRANE-BOUND LYTIC MUREIN TRANSGLYCOSYLASE D"/>
    <property type="match status" value="1"/>
</dbReference>
<keyword evidence="1" id="KW-0732">Signal</keyword>
<organism evidence="3 4">
    <name type="scientific">Costertonia aggregata</name>
    <dbReference type="NCBI Taxonomy" id="343403"/>
    <lineage>
        <taxon>Bacteria</taxon>
        <taxon>Pseudomonadati</taxon>
        <taxon>Bacteroidota</taxon>
        <taxon>Flavobacteriia</taxon>
        <taxon>Flavobacteriales</taxon>
        <taxon>Flavobacteriaceae</taxon>
        <taxon>Costertonia</taxon>
    </lineage>
</organism>
<sequence>MNNTILKCLFSGLFMLFLGFGANAQEFATHPVKKGETIQGIAKKYNLGIAEILSYNKEVKADETLKPNTILVIPLKRENPTNASSAGAPDVAALLKSIQQDSLVKRKPIGFTSHKVRKRETLYGIAKRYNVTQDELKKYNKELYASQLRKKMILRIPKYKGAGEGDAILDPNDYEKYVVAPKETRWSIAHKYGITIDSLVTLNPQLPKNTTYLAEGQELLMPKMKGASIKQQDVQLYTSYTVPPKQNFYRLEQEFGVKADEIVRLNPEITQRGGLEEGMVIRIPKKKVDVGEINTDNYIFYEVKPKQNEFRLTRKFGMTWAELTDLNPDLAQGLKAGMILKLPKDKVGDFEVKNSLVLDKINLLDSINTVNRPKLIFMLPFRLDKIDVNSKSGARKIIQRRNDVKLSLGLYTGAMVALDSISKLGISVDVKTYDNQLDINKTREILRKERLNDVSAIVGPLDAESLKEVAVQAASFEVPVMAPITSDSDISLKNVYFSIPTDVKLRERLFSYIDSTRVDQNIIIVSDDKHKPAQEAIMGKYPDAKTIAIKQDEKNISMNINRFTALLTKNKENWVFLETDNFKMVSSVISILNSNNTDDTKIRLFTTDKNKAFDNEVISLSHLSNLQFTYPSVYKETVNDSFKRAYRNKFGSDPDKYATRGFDMTFDLLLKLAYKNNLYQASKIVGLTEYTGNKFNYAKDYSSGFFNTASYIMMYDAMRIKEVKL</sequence>
<name>A0A7H9ASH4_9FLAO</name>
<evidence type="ECO:0000313" key="4">
    <source>
        <dbReference type="Proteomes" id="UP000509302"/>
    </source>
</evidence>
<protein>
    <submittedName>
        <fullName evidence="3">LysM peptidoglycan-binding domain-containing protein</fullName>
    </submittedName>
</protein>
<dbReference type="Proteomes" id="UP000509302">
    <property type="component" value="Chromosome"/>
</dbReference>
<accession>A0A7H9ASH4</accession>
<evidence type="ECO:0000259" key="2">
    <source>
        <dbReference type="PROSITE" id="PS51782"/>
    </source>
</evidence>
<dbReference type="SUPFAM" id="SSF54106">
    <property type="entry name" value="LysM domain"/>
    <property type="match status" value="3"/>
</dbReference>
<proteinExistence type="predicted"/>
<dbReference type="Pfam" id="PF01476">
    <property type="entry name" value="LysM"/>
    <property type="match status" value="5"/>
</dbReference>
<dbReference type="InterPro" id="IPR018392">
    <property type="entry name" value="LysM"/>
</dbReference>